<accession>A0A9P7KJJ2</accession>
<dbReference type="PROSITE" id="PS51892">
    <property type="entry name" value="SUBTILASE"/>
    <property type="match status" value="1"/>
</dbReference>
<reference evidence="7" key="2">
    <citation type="submission" date="2021-10" db="EMBL/GenBank/DDBJ databases">
        <title>Phylogenomics reveals ancestral predisposition of the termite-cultivated fungus Termitomyces towards a domesticated lifestyle.</title>
        <authorList>
            <person name="Auxier B."/>
            <person name="Grum-Grzhimaylo A."/>
            <person name="Cardenas M.E."/>
            <person name="Lodge J.D."/>
            <person name="Laessoe T."/>
            <person name="Pedersen O."/>
            <person name="Smith M.E."/>
            <person name="Kuyper T.W."/>
            <person name="Franco-Molano E.A."/>
            <person name="Baroni T.J."/>
            <person name="Aanen D.K."/>
        </authorList>
    </citation>
    <scope>NUCLEOTIDE SEQUENCE</scope>
    <source>
        <strain evidence="7">D49</strain>
    </source>
</reference>
<evidence type="ECO:0000259" key="6">
    <source>
        <dbReference type="Pfam" id="PF00082"/>
    </source>
</evidence>
<keyword evidence="2" id="KW-0645">Protease</keyword>
<dbReference type="PANTHER" id="PTHR43806:SF11">
    <property type="entry name" value="CEREVISIN-RELATED"/>
    <property type="match status" value="1"/>
</dbReference>
<keyword evidence="3" id="KW-0378">Hydrolase</keyword>
<reference evidence="7" key="1">
    <citation type="submission" date="2021-02" db="EMBL/GenBank/DDBJ databases">
        <authorList>
            <person name="Nieuwenhuis M."/>
            <person name="Van De Peppel L.J.J."/>
        </authorList>
    </citation>
    <scope>NUCLEOTIDE SEQUENCE</scope>
    <source>
        <strain evidence="7">D49</strain>
    </source>
</reference>
<comment type="caution">
    <text evidence="7">The sequence shown here is derived from an EMBL/GenBank/DDBJ whole genome shotgun (WGS) entry which is preliminary data.</text>
</comment>
<dbReference type="InterPro" id="IPR036852">
    <property type="entry name" value="Peptidase_S8/S53_dom_sf"/>
</dbReference>
<dbReference type="EMBL" id="JABCKI010000104">
    <property type="protein sequence ID" value="KAG5652708.1"/>
    <property type="molecule type" value="Genomic_DNA"/>
</dbReference>
<dbReference type="InterPro" id="IPR050131">
    <property type="entry name" value="Peptidase_S8_subtilisin-like"/>
</dbReference>
<name>A0A9P7KJJ2_9AGAR</name>
<keyword evidence="4" id="KW-0720">Serine protease</keyword>
<evidence type="ECO:0000256" key="1">
    <source>
        <dbReference type="ARBA" id="ARBA00011073"/>
    </source>
</evidence>
<dbReference type="Pfam" id="PF00082">
    <property type="entry name" value="Peptidase_S8"/>
    <property type="match status" value="1"/>
</dbReference>
<comment type="similarity">
    <text evidence="1 5">Belongs to the peptidase S8 family.</text>
</comment>
<feature type="domain" description="Peptidase S8/S53" evidence="6">
    <location>
        <begin position="29"/>
        <end position="199"/>
    </location>
</feature>
<evidence type="ECO:0000256" key="5">
    <source>
        <dbReference type="PROSITE-ProRule" id="PRU01240"/>
    </source>
</evidence>
<dbReference type="AlphaFoldDB" id="A0A9P7KJJ2"/>
<dbReference type="InterPro" id="IPR000209">
    <property type="entry name" value="Peptidase_S8/S53_dom"/>
</dbReference>
<dbReference type="Proteomes" id="UP000717328">
    <property type="component" value="Unassembled WGS sequence"/>
</dbReference>
<comment type="caution">
    <text evidence="5">Lacks conserved residue(s) required for the propagation of feature annotation.</text>
</comment>
<protein>
    <recommendedName>
        <fullName evidence="6">Peptidase S8/S53 domain-containing protein</fullName>
    </recommendedName>
</protein>
<dbReference type="GO" id="GO:0004252">
    <property type="term" value="F:serine-type endopeptidase activity"/>
    <property type="evidence" value="ECO:0007669"/>
    <property type="project" value="InterPro"/>
</dbReference>
<evidence type="ECO:0000256" key="2">
    <source>
        <dbReference type="ARBA" id="ARBA00022670"/>
    </source>
</evidence>
<dbReference type="SUPFAM" id="SSF52743">
    <property type="entry name" value="Subtilisin-like"/>
    <property type="match status" value="1"/>
</dbReference>
<evidence type="ECO:0000313" key="8">
    <source>
        <dbReference type="Proteomes" id="UP000717328"/>
    </source>
</evidence>
<sequence>MSRMSDFQLLSLFPLTSRCHYRGTAAGIQCGVAKAANIIAVKVLGDDGWAVSSNSINGIISGLNWISESAKASGRPSIASLSIGGSASTPLDNAVTALVNKGIYVTVAAGNSNVDAGNTSPARAFGSITVGASTITDARASFSNYGAVVDIFAPGQTILSAWPGAADATPHVAGLVANFIGKYGAISPAKMGELIQKSSVKGILSNIPAGTVNYLAQDV</sequence>
<dbReference type="GO" id="GO:0005615">
    <property type="term" value="C:extracellular space"/>
    <property type="evidence" value="ECO:0007669"/>
    <property type="project" value="TreeGrafter"/>
</dbReference>
<evidence type="ECO:0000313" key="7">
    <source>
        <dbReference type="EMBL" id="KAG5652708.1"/>
    </source>
</evidence>
<gene>
    <name evidence="7" type="ORF">H0H81_004021</name>
</gene>
<organism evidence="7 8">
    <name type="scientific">Sphagnurus paluster</name>
    <dbReference type="NCBI Taxonomy" id="117069"/>
    <lineage>
        <taxon>Eukaryota</taxon>
        <taxon>Fungi</taxon>
        <taxon>Dikarya</taxon>
        <taxon>Basidiomycota</taxon>
        <taxon>Agaricomycotina</taxon>
        <taxon>Agaricomycetes</taxon>
        <taxon>Agaricomycetidae</taxon>
        <taxon>Agaricales</taxon>
        <taxon>Tricholomatineae</taxon>
        <taxon>Lyophyllaceae</taxon>
        <taxon>Sphagnurus</taxon>
    </lineage>
</organism>
<dbReference type="GO" id="GO:0006508">
    <property type="term" value="P:proteolysis"/>
    <property type="evidence" value="ECO:0007669"/>
    <property type="project" value="UniProtKB-KW"/>
</dbReference>
<evidence type="ECO:0000256" key="4">
    <source>
        <dbReference type="ARBA" id="ARBA00022825"/>
    </source>
</evidence>
<dbReference type="OrthoDB" id="19448at2759"/>
<keyword evidence="8" id="KW-1185">Reference proteome</keyword>
<dbReference type="Gene3D" id="3.40.50.200">
    <property type="entry name" value="Peptidase S8/S53 domain"/>
    <property type="match status" value="1"/>
</dbReference>
<evidence type="ECO:0000256" key="3">
    <source>
        <dbReference type="ARBA" id="ARBA00022801"/>
    </source>
</evidence>
<dbReference type="PANTHER" id="PTHR43806">
    <property type="entry name" value="PEPTIDASE S8"/>
    <property type="match status" value="1"/>
</dbReference>
<proteinExistence type="inferred from homology"/>